<keyword evidence="8" id="KW-0999">Mitochondrion inner membrane</keyword>
<evidence type="ECO:0000256" key="11">
    <source>
        <dbReference type="ARBA" id="ARBA00023136"/>
    </source>
</evidence>
<dbReference type="RefSeq" id="XP_022659071.1">
    <property type="nucleotide sequence ID" value="XM_022803336.1"/>
</dbReference>
<dbReference type="PANTHER" id="PTHR45635">
    <property type="entry name" value="ADP,ATP CARRIER PROTEIN 1-RELATED-RELATED"/>
    <property type="match status" value="1"/>
</dbReference>
<comment type="function">
    <text evidence="13">ADP:ATP antiporter that mediates import of ADP into the mitochondrial matrix for ATP synthesis, and export of ATP out to fuel the cell. Cycles between the cytoplasmic-open state (c-state) and the matrix-open state (m-state): operates by the alternating access mechanism with a single substrate-binding site intermittently exposed to either the cytosolic (c-state) or matrix (m-state) side of the inner mitochondrial membrane.</text>
</comment>
<evidence type="ECO:0000313" key="18">
    <source>
        <dbReference type="Proteomes" id="UP000594260"/>
    </source>
</evidence>
<evidence type="ECO:0000313" key="17">
    <source>
        <dbReference type="EnsemblMetazoa" id="XP_022659071"/>
    </source>
</evidence>
<dbReference type="PANTHER" id="PTHR45635:SF14">
    <property type="entry name" value="ADP_ATP TRANSLOCASE"/>
    <property type="match status" value="1"/>
</dbReference>
<dbReference type="Gene3D" id="1.50.40.10">
    <property type="entry name" value="Mitochondrial carrier domain"/>
    <property type="match status" value="1"/>
</dbReference>
<keyword evidence="9 16" id="KW-1133">Transmembrane helix</keyword>
<evidence type="ECO:0000256" key="6">
    <source>
        <dbReference type="ARBA" id="ARBA00022692"/>
    </source>
</evidence>
<dbReference type="GO" id="GO:0005471">
    <property type="term" value="F:ATP:ADP antiporter activity"/>
    <property type="evidence" value="ECO:0007669"/>
    <property type="project" value="UniProtKB-UniRule"/>
</dbReference>
<keyword evidence="7" id="KW-0677">Repeat</keyword>
<dbReference type="InterPro" id="IPR023395">
    <property type="entry name" value="MCP_dom_sf"/>
</dbReference>
<accession>A0A7M7JYM6</accession>
<dbReference type="GO" id="GO:1901029">
    <property type="term" value="P:negative regulation of mitochondrial outer membrane permeabilization involved in apoptotic signaling pathway"/>
    <property type="evidence" value="ECO:0007669"/>
    <property type="project" value="TreeGrafter"/>
</dbReference>
<dbReference type="PRINTS" id="PR00926">
    <property type="entry name" value="MITOCARRIER"/>
</dbReference>
<protein>
    <recommendedName>
        <fullName evidence="16">ADP/ATP translocase</fullName>
    </recommendedName>
    <alternativeName>
        <fullName evidence="16">ADP,ATP carrier protein</fullName>
    </alternativeName>
</protein>
<evidence type="ECO:0000256" key="14">
    <source>
        <dbReference type="PROSITE-ProRule" id="PRU00282"/>
    </source>
</evidence>
<feature type="repeat" description="Solcar" evidence="14">
    <location>
        <begin position="211"/>
        <end position="300"/>
    </location>
</feature>
<evidence type="ECO:0000256" key="1">
    <source>
        <dbReference type="ARBA" id="ARBA00004448"/>
    </source>
</evidence>
<comment type="subcellular location">
    <subcellularLocation>
        <location evidence="16">Membrane</location>
        <topology evidence="16">Multi-pass membrane protein</topology>
    </subcellularLocation>
    <subcellularLocation>
        <location evidence="1">Mitochondrion inner membrane</location>
        <topology evidence="1">Multi-pass membrane protein</topology>
    </subcellularLocation>
</comment>
<organism evidence="17 18">
    <name type="scientific">Varroa destructor</name>
    <name type="common">Honeybee mite</name>
    <dbReference type="NCBI Taxonomy" id="109461"/>
    <lineage>
        <taxon>Eukaryota</taxon>
        <taxon>Metazoa</taxon>
        <taxon>Ecdysozoa</taxon>
        <taxon>Arthropoda</taxon>
        <taxon>Chelicerata</taxon>
        <taxon>Arachnida</taxon>
        <taxon>Acari</taxon>
        <taxon>Parasitiformes</taxon>
        <taxon>Mesostigmata</taxon>
        <taxon>Gamasina</taxon>
        <taxon>Dermanyssoidea</taxon>
        <taxon>Varroidae</taxon>
        <taxon>Varroa</taxon>
    </lineage>
</organism>
<comment type="function">
    <text evidence="16">Catalyzes the exchange of ADP and ATP across the membrane.</text>
</comment>
<dbReference type="PRINTS" id="PR00927">
    <property type="entry name" value="ADPTRNSLCASE"/>
</dbReference>
<dbReference type="SUPFAM" id="SSF103506">
    <property type="entry name" value="Mitochondrial carrier"/>
    <property type="match status" value="1"/>
</dbReference>
<evidence type="ECO:0000256" key="3">
    <source>
        <dbReference type="ARBA" id="ARBA00011245"/>
    </source>
</evidence>
<dbReference type="EnsemblMetazoa" id="XM_022803336">
    <property type="protein sequence ID" value="XP_022659071"/>
    <property type="gene ID" value="LOC111249443"/>
</dbReference>
<dbReference type="GO" id="GO:1990544">
    <property type="term" value="P:mitochondrial ATP transmembrane transport"/>
    <property type="evidence" value="ECO:0007669"/>
    <property type="project" value="InterPro"/>
</dbReference>
<dbReference type="InParanoid" id="A0A7M7JYM6"/>
<dbReference type="Proteomes" id="UP000594260">
    <property type="component" value="Unplaced"/>
</dbReference>
<dbReference type="InterPro" id="IPR002067">
    <property type="entry name" value="MCP"/>
</dbReference>
<dbReference type="PROSITE" id="PS50920">
    <property type="entry name" value="SOLCAR"/>
    <property type="match status" value="3"/>
</dbReference>
<evidence type="ECO:0000256" key="8">
    <source>
        <dbReference type="ARBA" id="ARBA00022792"/>
    </source>
</evidence>
<feature type="transmembrane region" description="Helical" evidence="16">
    <location>
        <begin position="213"/>
        <end position="234"/>
    </location>
</feature>
<feature type="transmembrane region" description="Helical" evidence="16">
    <location>
        <begin position="174"/>
        <end position="193"/>
    </location>
</feature>
<comment type="similarity">
    <text evidence="2 15">Belongs to the mitochondrial carrier (TC 2.A.29) family.</text>
</comment>
<evidence type="ECO:0000256" key="15">
    <source>
        <dbReference type="RuleBase" id="RU000488"/>
    </source>
</evidence>
<comment type="caution">
    <text evidence="16">Lacks conserved residue(s) required for the propagation of feature annotation.</text>
</comment>
<dbReference type="AlphaFoldDB" id="A0A7M7JYM6"/>
<dbReference type="GO" id="GO:0005743">
    <property type="term" value="C:mitochondrial inner membrane"/>
    <property type="evidence" value="ECO:0007669"/>
    <property type="project" value="UniProtKB-SubCell"/>
</dbReference>
<dbReference type="OrthoDB" id="270584at2759"/>
<keyword evidence="11 14" id="KW-0472">Membrane</keyword>
<evidence type="ECO:0000256" key="2">
    <source>
        <dbReference type="ARBA" id="ARBA00006375"/>
    </source>
</evidence>
<evidence type="ECO:0000256" key="16">
    <source>
        <dbReference type="RuleBase" id="RU368008"/>
    </source>
</evidence>
<feature type="repeat" description="Solcar" evidence="14">
    <location>
        <begin position="9"/>
        <end position="101"/>
    </location>
</feature>
<name>A0A7M7JYM6_VARDE</name>
<comment type="catalytic activity">
    <reaction evidence="12">
        <text>ADP(in) + ATP(out) = ADP(out) + ATP(in)</text>
        <dbReference type="Rhea" id="RHEA:34999"/>
        <dbReference type="ChEBI" id="CHEBI:30616"/>
        <dbReference type="ChEBI" id="CHEBI:456216"/>
    </reaction>
    <physiologicalReaction direction="left-to-right" evidence="12">
        <dbReference type="Rhea" id="RHEA:35000"/>
    </physiologicalReaction>
</comment>
<evidence type="ECO:0000256" key="4">
    <source>
        <dbReference type="ARBA" id="ARBA00022448"/>
    </source>
</evidence>
<keyword evidence="10" id="KW-0496">Mitochondrion</keyword>
<dbReference type="GeneID" id="111249443"/>
<evidence type="ECO:0000256" key="7">
    <source>
        <dbReference type="ARBA" id="ARBA00022737"/>
    </source>
</evidence>
<dbReference type="GO" id="GO:0140021">
    <property type="term" value="P:mitochondrial ADP transmembrane transport"/>
    <property type="evidence" value="ECO:0007669"/>
    <property type="project" value="InterPro"/>
</dbReference>
<dbReference type="KEGG" id="vde:111249443"/>
<evidence type="ECO:0000256" key="13">
    <source>
        <dbReference type="ARBA" id="ARBA00045250"/>
    </source>
</evidence>
<keyword evidence="4 15" id="KW-0813">Transport</keyword>
<evidence type="ECO:0000256" key="9">
    <source>
        <dbReference type="ARBA" id="ARBA00022989"/>
    </source>
</evidence>
<reference evidence="17" key="1">
    <citation type="submission" date="2021-01" db="UniProtKB">
        <authorList>
            <consortium name="EnsemblMetazoa"/>
        </authorList>
    </citation>
    <scope>IDENTIFICATION</scope>
</reference>
<dbReference type="InterPro" id="IPR018108">
    <property type="entry name" value="MCP_transmembrane"/>
</dbReference>
<dbReference type="EnsemblMetazoa" id="XM_022803321">
    <property type="protein sequence ID" value="XP_022659056"/>
    <property type="gene ID" value="LOC111249443"/>
</dbReference>
<sequence length="301" mass="33975">MVHGNSKGDNFWKDFMIGGTAAAVSKTAVAPLERVKLLLQVQDASKQIAKEKMYKGMVDCFIRIPREQGVLSFWRGNWANIIRYFPTQALSFAFKDRYQRMFLTGVDKDKQFWRYFAGQLAAGGAAGGTSLCFVYPLDFARTRLGVDVGKSASEREFTGLFNCMGKIYKTDGFLGLYRGFNVSLQGIIIYRAAYFGLFDMSKQYMPNPKDVPVYISFTIAFVVTTTAEIIAYPFDTVRRRLMMQSGLKQEELLYKGTVDCWSKIVRNEGAAAFFKGAFSNMVRGVGSALVLVLYDEFKKLF</sequence>
<evidence type="ECO:0000256" key="5">
    <source>
        <dbReference type="ARBA" id="ARBA00022449"/>
    </source>
</evidence>
<dbReference type="RefSeq" id="XP_022659061.1">
    <property type="nucleotide sequence ID" value="XM_022803326.1"/>
</dbReference>
<keyword evidence="18" id="KW-1185">Reference proteome</keyword>
<dbReference type="InterPro" id="IPR002113">
    <property type="entry name" value="ADT_euk_type"/>
</dbReference>
<evidence type="ECO:0000256" key="12">
    <source>
        <dbReference type="ARBA" id="ARBA00024143"/>
    </source>
</evidence>
<comment type="subunit">
    <text evidence="3 16">Monomer.</text>
</comment>
<dbReference type="Pfam" id="PF00153">
    <property type="entry name" value="Mito_carr"/>
    <property type="match status" value="3"/>
</dbReference>
<keyword evidence="6 14" id="KW-0812">Transmembrane</keyword>
<dbReference type="RefSeq" id="XP_022659056.1">
    <property type="nucleotide sequence ID" value="XM_022803321.1"/>
</dbReference>
<dbReference type="EnsemblMetazoa" id="XM_022803326">
    <property type="protein sequence ID" value="XP_022659061"/>
    <property type="gene ID" value="LOC111249443"/>
</dbReference>
<keyword evidence="5" id="KW-0050">Antiport</keyword>
<proteinExistence type="inferred from homology"/>
<feature type="repeat" description="Solcar" evidence="14">
    <location>
        <begin position="114"/>
        <end position="204"/>
    </location>
</feature>
<evidence type="ECO:0000256" key="10">
    <source>
        <dbReference type="ARBA" id="ARBA00023128"/>
    </source>
</evidence>
<dbReference type="FunFam" id="1.50.40.10:FF:000002">
    <property type="entry name" value="Putative ADP/ATP translocase 2-like"/>
    <property type="match status" value="1"/>
</dbReference>